<keyword evidence="2" id="KW-0456">Lyase</keyword>
<proteinExistence type="predicted"/>
<name>A0ABQ5UA10_9PROT</name>
<dbReference type="PANTHER" id="PTHR33542:SF3">
    <property type="entry name" value="SIROHYDROCHLORIN FERROCHELATASE, CHLOROPLASTIC"/>
    <property type="match status" value="1"/>
</dbReference>
<gene>
    <name evidence="3" type="ORF">GCM10007924_32350</name>
</gene>
<dbReference type="Proteomes" id="UP001161409">
    <property type="component" value="Unassembled WGS sequence"/>
</dbReference>
<accession>A0ABQ5UA10</accession>
<dbReference type="EMBL" id="BSNF01000010">
    <property type="protein sequence ID" value="GLQ08013.1"/>
    <property type="molecule type" value="Genomic_DNA"/>
</dbReference>
<keyword evidence="4" id="KW-1185">Reference proteome</keyword>
<comment type="caution">
    <text evidence="3">The sequence shown here is derived from an EMBL/GenBank/DDBJ whole genome shotgun (WGS) entry which is preliminary data.</text>
</comment>
<dbReference type="InterPro" id="IPR002762">
    <property type="entry name" value="CbiX-like"/>
</dbReference>
<reference evidence="3" key="1">
    <citation type="journal article" date="2014" name="Int. J. Syst. Evol. Microbiol.">
        <title>Complete genome of a new Firmicutes species belonging to the dominant human colonic microbiota ('Ruminococcus bicirculans') reveals two chromosomes and a selective capacity to utilize plant glucans.</title>
        <authorList>
            <consortium name="NISC Comparative Sequencing Program"/>
            <person name="Wegmann U."/>
            <person name="Louis P."/>
            <person name="Goesmann A."/>
            <person name="Henrissat B."/>
            <person name="Duncan S.H."/>
            <person name="Flint H.J."/>
        </authorList>
    </citation>
    <scope>NUCLEOTIDE SEQUENCE</scope>
    <source>
        <strain evidence="3">NBRC 103408</strain>
    </source>
</reference>
<dbReference type="PANTHER" id="PTHR33542">
    <property type="entry name" value="SIROHYDROCHLORIN FERROCHELATASE, CHLOROPLASTIC"/>
    <property type="match status" value="1"/>
</dbReference>
<keyword evidence="1" id="KW-0479">Metal-binding</keyword>
<dbReference type="SUPFAM" id="SSF53800">
    <property type="entry name" value="Chelatase"/>
    <property type="match status" value="1"/>
</dbReference>
<sequence>MIIVGHGSSTSKAAEVAAREHAETLRQSNRYGSVLVHFLTGGGPVPDLPAGEVFILPFFMSEGYFARRKIPEVFGLVSGERHEPERSLYQCDALGVDPFLAEILKQMAGEACRTLGIATGQAHVVLAAHGSKSSGASREAALFQQGELERIGDFRAVSSFFLEEAPGFEDLMRGRKEDQAPVIVLGLFSAAGPHASVDVPAALTAWEQMEKAAGNSTLAEVHYAGVVGVRPEVVRLIQESVTRRYAAPVRGAK</sequence>
<organism evidence="3 4">
    <name type="scientific">Sneathiella chinensis</name>
    <dbReference type="NCBI Taxonomy" id="349750"/>
    <lineage>
        <taxon>Bacteria</taxon>
        <taxon>Pseudomonadati</taxon>
        <taxon>Pseudomonadota</taxon>
        <taxon>Alphaproteobacteria</taxon>
        <taxon>Sneathiellales</taxon>
        <taxon>Sneathiellaceae</taxon>
        <taxon>Sneathiella</taxon>
    </lineage>
</organism>
<dbReference type="Pfam" id="PF01903">
    <property type="entry name" value="CbiX"/>
    <property type="match status" value="2"/>
</dbReference>
<evidence type="ECO:0000256" key="2">
    <source>
        <dbReference type="ARBA" id="ARBA00023239"/>
    </source>
</evidence>
<evidence type="ECO:0008006" key="5">
    <source>
        <dbReference type="Google" id="ProtNLM"/>
    </source>
</evidence>
<protein>
    <recommendedName>
        <fullName evidence="5">Cobalamin biosynthesis protein CbiX</fullName>
    </recommendedName>
</protein>
<evidence type="ECO:0000256" key="1">
    <source>
        <dbReference type="ARBA" id="ARBA00022723"/>
    </source>
</evidence>
<reference evidence="3" key="2">
    <citation type="submission" date="2023-01" db="EMBL/GenBank/DDBJ databases">
        <title>Draft genome sequence of Sneathiella chinensis strain NBRC 103408.</title>
        <authorList>
            <person name="Sun Q."/>
            <person name="Mori K."/>
        </authorList>
    </citation>
    <scope>NUCLEOTIDE SEQUENCE</scope>
    <source>
        <strain evidence="3">NBRC 103408</strain>
    </source>
</reference>
<dbReference type="Gene3D" id="3.40.50.1400">
    <property type="match status" value="2"/>
</dbReference>
<dbReference type="InterPro" id="IPR050963">
    <property type="entry name" value="Sirohydro_Cobaltochel/CbiX"/>
</dbReference>
<evidence type="ECO:0000313" key="3">
    <source>
        <dbReference type="EMBL" id="GLQ08013.1"/>
    </source>
</evidence>
<evidence type="ECO:0000313" key="4">
    <source>
        <dbReference type="Proteomes" id="UP001161409"/>
    </source>
</evidence>